<dbReference type="InterPro" id="IPR050827">
    <property type="entry name" value="CRP1_MDG1_kinase"/>
</dbReference>
<keyword evidence="3" id="KW-0472">Membrane</keyword>
<comment type="similarity">
    <text evidence="1">Belongs to the 5'-AMP-activated protein kinase beta subunit family.</text>
</comment>
<feature type="domain" description="AMP-activated protein kinase glycogen-binding" evidence="4">
    <location>
        <begin position="18"/>
        <end position="90"/>
    </location>
</feature>
<dbReference type="GO" id="GO:0031588">
    <property type="term" value="C:nucleotide-activated protein kinase complex"/>
    <property type="evidence" value="ECO:0007669"/>
    <property type="project" value="TreeGrafter"/>
</dbReference>
<name>A0AAD5TX70_9FUNG</name>
<dbReference type="Gene3D" id="2.60.40.10">
    <property type="entry name" value="Immunoglobulins"/>
    <property type="match status" value="1"/>
</dbReference>
<evidence type="ECO:0000259" key="4">
    <source>
        <dbReference type="Pfam" id="PF16561"/>
    </source>
</evidence>
<dbReference type="GO" id="GO:0005634">
    <property type="term" value="C:nucleus"/>
    <property type="evidence" value="ECO:0007669"/>
    <property type="project" value="TreeGrafter"/>
</dbReference>
<feature type="region of interest" description="Disordered" evidence="2">
    <location>
        <begin position="160"/>
        <end position="183"/>
    </location>
</feature>
<keyword evidence="3" id="KW-0812">Transmembrane</keyword>
<sequence>MLKFKTEELISFVDPLDNATKVVITGNFDNWSKSVEMEKKGNIFLKNITVEIGTKLVFKFIINDEIWTTSDTYEVETDEFGNSNNILIAKEKVGVENCGEIGGDISVKTQGMNLNVSSPINFIETEEKVPGFIRMDDALNPEISAANHKEVVDNLPEKIQNGTSKEKSSTSALQAQINEDRKTANNEILEDESVTAPMEEVTASREHNVIKELKEFSLNEAVEGLKISQENQTSQADTSRLLEIDNSATLNKKKEEMETSVKNELQNPKKSGLKKSVSFKQVANEKKEESDILLPFTKYSRYLIYASAALIAVCINFYSNSK</sequence>
<dbReference type="SUPFAM" id="SSF81296">
    <property type="entry name" value="E set domains"/>
    <property type="match status" value="1"/>
</dbReference>
<protein>
    <recommendedName>
        <fullName evidence="4">AMP-activated protein kinase glycogen-binding domain-containing protein</fullName>
    </recommendedName>
</protein>
<accession>A0AAD5TX70</accession>
<dbReference type="PANTHER" id="PTHR10343:SF84">
    <property type="entry name" value="5'-AMP-ACTIVATED PROTEIN KINASE SUBUNIT BETA-1"/>
    <property type="match status" value="1"/>
</dbReference>
<dbReference type="AlphaFoldDB" id="A0AAD5TX70"/>
<dbReference type="Pfam" id="PF16561">
    <property type="entry name" value="AMPK1_CBM"/>
    <property type="match status" value="1"/>
</dbReference>
<dbReference type="InterPro" id="IPR013783">
    <property type="entry name" value="Ig-like_fold"/>
</dbReference>
<organism evidence="5 6">
    <name type="scientific">Clydaea vesicula</name>
    <dbReference type="NCBI Taxonomy" id="447962"/>
    <lineage>
        <taxon>Eukaryota</taxon>
        <taxon>Fungi</taxon>
        <taxon>Fungi incertae sedis</taxon>
        <taxon>Chytridiomycota</taxon>
        <taxon>Chytridiomycota incertae sedis</taxon>
        <taxon>Chytridiomycetes</taxon>
        <taxon>Lobulomycetales</taxon>
        <taxon>Lobulomycetaceae</taxon>
        <taxon>Clydaea</taxon>
    </lineage>
</organism>
<evidence type="ECO:0000313" key="6">
    <source>
        <dbReference type="Proteomes" id="UP001211065"/>
    </source>
</evidence>
<dbReference type="GO" id="GO:0005737">
    <property type="term" value="C:cytoplasm"/>
    <property type="evidence" value="ECO:0007669"/>
    <property type="project" value="TreeGrafter"/>
</dbReference>
<keyword evidence="6" id="KW-1185">Reference proteome</keyword>
<gene>
    <name evidence="5" type="ORF">HK099_003083</name>
</gene>
<dbReference type="Proteomes" id="UP001211065">
    <property type="component" value="Unassembled WGS sequence"/>
</dbReference>
<reference evidence="5" key="1">
    <citation type="submission" date="2020-05" db="EMBL/GenBank/DDBJ databases">
        <title>Phylogenomic resolution of chytrid fungi.</title>
        <authorList>
            <person name="Stajich J.E."/>
            <person name="Amses K."/>
            <person name="Simmons R."/>
            <person name="Seto K."/>
            <person name="Myers J."/>
            <person name="Bonds A."/>
            <person name="Quandt C.A."/>
            <person name="Barry K."/>
            <person name="Liu P."/>
            <person name="Grigoriev I."/>
            <person name="Longcore J.E."/>
            <person name="James T.Y."/>
        </authorList>
    </citation>
    <scope>NUCLEOTIDE SEQUENCE</scope>
    <source>
        <strain evidence="5">JEL0476</strain>
    </source>
</reference>
<evidence type="ECO:0000256" key="1">
    <source>
        <dbReference type="ARBA" id="ARBA00010926"/>
    </source>
</evidence>
<dbReference type="GO" id="GO:0019901">
    <property type="term" value="F:protein kinase binding"/>
    <property type="evidence" value="ECO:0007669"/>
    <property type="project" value="TreeGrafter"/>
</dbReference>
<dbReference type="InterPro" id="IPR032640">
    <property type="entry name" value="AMPK1_CBM"/>
</dbReference>
<dbReference type="PANTHER" id="PTHR10343">
    <property type="entry name" value="5'-AMP-ACTIVATED PROTEIN KINASE , BETA SUBUNIT"/>
    <property type="match status" value="1"/>
</dbReference>
<dbReference type="InterPro" id="IPR014756">
    <property type="entry name" value="Ig_E-set"/>
</dbReference>
<dbReference type="CDD" id="cd02859">
    <property type="entry name" value="E_set_AMPKbeta_like_N"/>
    <property type="match status" value="1"/>
</dbReference>
<comment type="caution">
    <text evidence="5">The sequence shown here is derived from an EMBL/GenBank/DDBJ whole genome shotgun (WGS) entry which is preliminary data.</text>
</comment>
<evidence type="ECO:0000313" key="5">
    <source>
        <dbReference type="EMBL" id="KAJ3199608.1"/>
    </source>
</evidence>
<proteinExistence type="inferred from homology"/>
<feature type="transmembrane region" description="Helical" evidence="3">
    <location>
        <begin position="302"/>
        <end position="319"/>
    </location>
</feature>
<evidence type="ECO:0000256" key="2">
    <source>
        <dbReference type="SAM" id="MobiDB-lite"/>
    </source>
</evidence>
<keyword evidence="3" id="KW-1133">Transmembrane helix</keyword>
<dbReference type="GO" id="GO:0007165">
    <property type="term" value="P:signal transduction"/>
    <property type="evidence" value="ECO:0007669"/>
    <property type="project" value="TreeGrafter"/>
</dbReference>
<evidence type="ECO:0000256" key="3">
    <source>
        <dbReference type="SAM" id="Phobius"/>
    </source>
</evidence>
<dbReference type="EMBL" id="JADGJW010002076">
    <property type="protein sequence ID" value="KAJ3199608.1"/>
    <property type="molecule type" value="Genomic_DNA"/>
</dbReference>